<dbReference type="EMBL" id="JALKII010000004">
    <property type="protein sequence ID" value="MCK0537702.1"/>
    <property type="molecule type" value="Genomic_DNA"/>
</dbReference>
<feature type="transmembrane region" description="Helical" evidence="7">
    <location>
        <begin position="42"/>
        <end position="60"/>
    </location>
</feature>
<organism evidence="9 10">
    <name type="scientific">Alcanivorax quisquiliarum</name>
    <dbReference type="NCBI Taxonomy" id="2933565"/>
    <lineage>
        <taxon>Bacteria</taxon>
        <taxon>Pseudomonadati</taxon>
        <taxon>Pseudomonadota</taxon>
        <taxon>Gammaproteobacteria</taxon>
        <taxon>Oceanospirillales</taxon>
        <taxon>Alcanivoracaceae</taxon>
        <taxon>Alcanivorax</taxon>
    </lineage>
</organism>
<evidence type="ECO:0000259" key="8">
    <source>
        <dbReference type="Pfam" id="PF10502"/>
    </source>
</evidence>
<feature type="domain" description="Peptidase S26" evidence="8">
    <location>
        <begin position="41"/>
        <end position="240"/>
    </location>
</feature>
<reference evidence="9" key="1">
    <citation type="submission" date="2022-04" db="EMBL/GenBank/DDBJ databases">
        <title>Alcanivorax sp. CY1518 draft genome sequence.</title>
        <authorList>
            <person name="Zhao G."/>
            <person name="An M."/>
        </authorList>
    </citation>
    <scope>NUCLEOTIDE SEQUENCE</scope>
    <source>
        <strain evidence="9">CY1518</strain>
    </source>
</reference>
<comment type="caution">
    <text evidence="9">The sequence shown here is derived from an EMBL/GenBank/DDBJ whole genome shotgun (WGS) entry which is preliminary data.</text>
</comment>
<comment type="catalytic activity">
    <reaction evidence="1 7">
        <text>Cleavage of hydrophobic, N-terminal signal or leader sequences from secreted and periplasmic proteins.</text>
        <dbReference type="EC" id="3.4.21.89"/>
    </reaction>
</comment>
<dbReference type="Pfam" id="PF10502">
    <property type="entry name" value="Peptidase_S26"/>
    <property type="match status" value="1"/>
</dbReference>
<dbReference type="PROSITE" id="PS00761">
    <property type="entry name" value="SPASE_I_3"/>
    <property type="match status" value="1"/>
</dbReference>
<sequence length="269" mass="30795">MEIDIGFWLTLAVFVSGVIWLADKQFRLRERGGRLVREVVEFTNSLLPVFFVVLVIRSFIVEPFTIPSGSMLPTLEVNDFILVNKFAYGLRLPVTNTRIVALGDPQRGDVMVFRYPLKPAQNFIKRVVGVPGDHVVQRQGQLYINGEPLPREALSSERMGRLQETLYVETLDDSRHLIRHETELNPFTGQPMVRSEDREWTVGEGEYFMVGDNRNNSNDSRYWGMVPEDHIVGKAFLIWMHWRPGFSLPSFSRNGAIDKVDDLPDAATE</sequence>
<evidence type="ECO:0000256" key="3">
    <source>
        <dbReference type="ARBA" id="ARBA00013208"/>
    </source>
</evidence>
<dbReference type="InterPro" id="IPR019533">
    <property type="entry name" value="Peptidase_S26"/>
</dbReference>
<keyword evidence="10" id="KW-1185">Reference proteome</keyword>
<dbReference type="CDD" id="cd06530">
    <property type="entry name" value="S26_SPase_I"/>
    <property type="match status" value="1"/>
</dbReference>
<dbReference type="PROSITE" id="PS00501">
    <property type="entry name" value="SPASE_I_1"/>
    <property type="match status" value="1"/>
</dbReference>
<dbReference type="PANTHER" id="PTHR43390:SF1">
    <property type="entry name" value="CHLOROPLAST PROCESSING PEPTIDASE"/>
    <property type="match status" value="1"/>
</dbReference>
<gene>
    <name evidence="9" type="primary">lepB</name>
    <name evidence="9" type="ORF">MU846_08265</name>
</gene>
<dbReference type="Proteomes" id="UP001165524">
    <property type="component" value="Unassembled WGS sequence"/>
</dbReference>
<dbReference type="RefSeq" id="WP_246951557.1">
    <property type="nucleotide sequence ID" value="NZ_JALKII010000004.1"/>
</dbReference>
<dbReference type="Gene3D" id="2.10.109.10">
    <property type="entry name" value="Umud Fragment, subunit A"/>
    <property type="match status" value="1"/>
</dbReference>
<evidence type="ECO:0000256" key="6">
    <source>
        <dbReference type="ARBA" id="ARBA00022801"/>
    </source>
</evidence>
<evidence type="ECO:0000256" key="2">
    <source>
        <dbReference type="ARBA" id="ARBA00009370"/>
    </source>
</evidence>
<keyword evidence="7" id="KW-1133">Transmembrane helix</keyword>
<dbReference type="InterPro" id="IPR000223">
    <property type="entry name" value="Pept_S26A_signal_pept_1"/>
</dbReference>
<evidence type="ECO:0000313" key="9">
    <source>
        <dbReference type="EMBL" id="MCK0537702.1"/>
    </source>
</evidence>
<protein>
    <recommendedName>
        <fullName evidence="4 7">Signal peptidase I</fullName>
        <ecNumber evidence="3 7">3.4.21.89</ecNumber>
    </recommendedName>
</protein>
<keyword evidence="6 7" id="KW-0378">Hydrolase</keyword>
<dbReference type="PRINTS" id="PR00727">
    <property type="entry name" value="LEADERPTASE"/>
</dbReference>
<keyword evidence="7" id="KW-0472">Membrane</keyword>
<keyword evidence="7" id="KW-0812">Transmembrane</keyword>
<dbReference type="InterPro" id="IPR036286">
    <property type="entry name" value="LexA/Signal_pep-like_sf"/>
</dbReference>
<evidence type="ECO:0000256" key="7">
    <source>
        <dbReference type="RuleBase" id="RU362042"/>
    </source>
</evidence>
<dbReference type="InterPro" id="IPR019758">
    <property type="entry name" value="Pept_S26A_signal_pept_1_CS"/>
</dbReference>
<comment type="similarity">
    <text evidence="2 7">Belongs to the peptidase S26 family.</text>
</comment>
<dbReference type="GO" id="GO:0009003">
    <property type="term" value="F:signal peptidase activity"/>
    <property type="evidence" value="ECO:0007669"/>
    <property type="project" value="UniProtKB-EC"/>
</dbReference>
<keyword evidence="5 7" id="KW-0645">Protease</keyword>
<dbReference type="EC" id="3.4.21.89" evidence="3 7"/>
<feature type="transmembrane region" description="Helical" evidence="7">
    <location>
        <begin position="6"/>
        <end position="22"/>
    </location>
</feature>
<evidence type="ECO:0000313" key="10">
    <source>
        <dbReference type="Proteomes" id="UP001165524"/>
    </source>
</evidence>
<proteinExistence type="inferred from homology"/>
<accession>A0ABT0E7V7</accession>
<evidence type="ECO:0000256" key="4">
    <source>
        <dbReference type="ARBA" id="ARBA00019232"/>
    </source>
</evidence>
<name>A0ABT0E7V7_9GAMM</name>
<comment type="subcellular location">
    <subcellularLocation>
        <location evidence="7">Membrane</location>
        <topology evidence="7">Multi-pass membrane protein</topology>
    </subcellularLocation>
</comment>
<evidence type="ECO:0000256" key="1">
    <source>
        <dbReference type="ARBA" id="ARBA00000677"/>
    </source>
</evidence>
<dbReference type="PANTHER" id="PTHR43390">
    <property type="entry name" value="SIGNAL PEPTIDASE I"/>
    <property type="match status" value="1"/>
</dbReference>
<dbReference type="SUPFAM" id="SSF51306">
    <property type="entry name" value="LexA/Signal peptidase"/>
    <property type="match status" value="1"/>
</dbReference>
<dbReference type="NCBIfam" id="TIGR02227">
    <property type="entry name" value="sigpep_I_bact"/>
    <property type="match status" value="1"/>
</dbReference>
<dbReference type="InterPro" id="IPR019756">
    <property type="entry name" value="Pept_S26A_signal_pept_1_Ser-AS"/>
</dbReference>
<evidence type="ECO:0000256" key="5">
    <source>
        <dbReference type="ARBA" id="ARBA00022670"/>
    </source>
</evidence>